<name>A0A4W3GL31_CALMI</name>
<evidence type="ECO:0000313" key="1">
    <source>
        <dbReference type="Ensembl" id="ENSCMIP00000003560.1"/>
    </source>
</evidence>
<reference evidence="1" key="5">
    <citation type="submission" date="2025-09" db="UniProtKB">
        <authorList>
            <consortium name="Ensembl"/>
        </authorList>
    </citation>
    <scope>IDENTIFICATION</scope>
</reference>
<accession>A0A4W3GL31</accession>
<dbReference type="AlphaFoldDB" id="A0A4W3GL31"/>
<proteinExistence type="predicted"/>
<dbReference type="STRING" id="7868.ENSCMIP00000003560"/>
<reference evidence="2" key="2">
    <citation type="journal article" date="2007" name="PLoS Biol.">
        <title>Survey sequencing and comparative analysis of the elephant shark (Callorhinchus milii) genome.</title>
        <authorList>
            <person name="Venkatesh B."/>
            <person name="Kirkness E.F."/>
            <person name="Loh Y.H."/>
            <person name="Halpern A.L."/>
            <person name="Lee A.P."/>
            <person name="Johnson J."/>
            <person name="Dandona N."/>
            <person name="Viswanathan L.D."/>
            <person name="Tay A."/>
            <person name="Venter J.C."/>
            <person name="Strausberg R.L."/>
            <person name="Brenner S."/>
        </authorList>
    </citation>
    <scope>NUCLEOTIDE SEQUENCE [LARGE SCALE GENOMIC DNA]</scope>
</reference>
<reference evidence="1" key="4">
    <citation type="submission" date="2025-08" db="UniProtKB">
        <authorList>
            <consortium name="Ensembl"/>
        </authorList>
    </citation>
    <scope>IDENTIFICATION</scope>
</reference>
<reference evidence="2" key="3">
    <citation type="journal article" date="2014" name="Nature">
        <title>Elephant shark genome provides unique insights into gnathostome evolution.</title>
        <authorList>
            <consortium name="International Elephant Shark Genome Sequencing Consortium"/>
            <person name="Venkatesh B."/>
            <person name="Lee A.P."/>
            <person name="Ravi V."/>
            <person name="Maurya A.K."/>
            <person name="Lian M.M."/>
            <person name="Swann J.B."/>
            <person name="Ohta Y."/>
            <person name="Flajnik M.F."/>
            <person name="Sutoh Y."/>
            <person name="Kasahara M."/>
            <person name="Hoon S."/>
            <person name="Gangu V."/>
            <person name="Roy S.W."/>
            <person name="Irimia M."/>
            <person name="Korzh V."/>
            <person name="Kondrychyn I."/>
            <person name="Lim Z.W."/>
            <person name="Tay B.H."/>
            <person name="Tohari S."/>
            <person name="Kong K.W."/>
            <person name="Ho S."/>
            <person name="Lorente-Galdos B."/>
            <person name="Quilez J."/>
            <person name="Marques-Bonet T."/>
            <person name="Raney B.J."/>
            <person name="Ingham P.W."/>
            <person name="Tay A."/>
            <person name="Hillier L.W."/>
            <person name="Minx P."/>
            <person name="Boehm T."/>
            <person name="Wilson R.K."/>
            <person name="Brenner S."/>
            <person name="Warren W.C."/>
        </authorList>
    </citation>
    <scope>NUCLEOTIDE SEQUENCE [LARGE SCALE GENOMIC DNA]</scope>
</reference>
<dbReference type="Pfam" id="PF09735">
    <property type="entry name" value="Nckap1"/>
    <property type="match status" value="1"/>
</dbReference>
<protein>
    <submittedName>
        <fullName evidence="1">Uncharacterized protein</fullName>
    </submittedName>
</protein>
<evidence type="ECO:0000313" key="2">
    <source>
        <dbReference type="Proteomes" id="UP000314986"/>
    </source>
</evidence>
<dbReference type="InParanoid" id="A0A4W3GL31"/>
<keyword evidence="2" id="KW-1185">Reference proteome</keyword>
<dbReference type="InterPro" id="IPR019137">
    <property type="entry name" value="Nck-associated_protein-1"/>
</dbReference>
<reference evidence="2" key="1">
    <citation type="journal article" date="2006" name="Science">
        <title>Ancient noncoding elements conserved in the human genome.</title>
        <authorList>
            <person name="Venkatesh B."/>
            <person name="Kirkness E.F."/>
            <person name="Loh Y.H."/>
            <person name="Halpern A.L."/>
            <person name="Lee A.P."/>
            <person name="Johnson J."/>
            <person name="Dandona N."/>
            <person name="Viswanathan L.D."/>
            <person name="Tay A."/>
            <person name="Venter J.C."/>
            <person name="Strausberg R.L."/>
            <person name="Brenner S."/>
        </authorList>
    </citation>
    <scope>NUCLEOTIDE SEQUENCE [LARGE SCALE GENOMIC DNA]</scope>
</reference>
<organism evidence="1 2">
    <name type="scientific">Callorhinchus milii</name>
    <name type="common">Ghost shark</name>
    <dbReference type="NCBI Taxonomy" id="7868"/>
    <lineage>
        <taxon>Eukaryota</taxon>
        <taxon>Metazoa</taxon>
        <taxon>Chordata</taxon>
        <taxon>Craniata</taxon>
        <taxon>Vertebrata</taxon>
        <taxon>Chondrichthyes</taxon>
        <taxon>Holocephali</taxon>
        <taxon>Chimaeriformes</taxon>
        <taxon>Callorhinchidae</taxon>
        <taxon>Callorhinchus</taxon>
    </lineage>
</organism>
<dbReference type="Proteomes" id="UP000314986">
    <property type="component" value="Unassembled WGS sequence"/>
</dbReference>
<dbReference type="GeneTree" id="ENSGT01050000245335"/>
<sequence>MMQHKLAEKLTILNDRGRGVLTRVYNIKKVSVQGFGPEQGGGEGGGG</sequence>
<dbReference type="Ensembl" id="ENSCMIT00000003699.1">
    <property type="protein sequence ID" value="ENSCMIP00000003560.1"/>
    <property type="gene ID" value="ENSCMIG00000002148.1"/>
</dbReference>